<evidence type="ECO:0008006" key="3">
    <source>
        <dbReference type="Google" id="ProtNLM"/>
    </source>
</evidence>
<dbReference type="Proteomes" id="UP001058290">
    <property type="component" value="Chromosome"/>
</dbReference>
<evidence type="ECO:0000313" key="2">
    <source>
        <dbReference type="Proteomes" id="UP001058290"/>
    </source>
</evidence>
<protein>
    <recommendedName>
        <fullName evidence="3">Phage tail protein</fullName>
    </recommendedName>
</protein>
<gene>
    <name evidence="1" type="ORF">N4T19_03305</name>
</gene>
<keyword evidence="2" id="KW-1185">Reference proteome</keyword>
<sequence>MPQGFLALVGGKVKQIMGIATSAGATDAGKIPALDSAGKIDMSMMPAGIGANTKIAPAFEALGAGKFVNLFSDAGTLKARLADNSNNRPAHGFVLAAVASAANATIYPLDVANTALTGLTLGADYWLGTAGDVTLTPLDATDVANVNKVNQMLGTATSATELRTDDYSFQIL</sequence>
<dbReference type="EMBL" id="CP104377">
    <property type="protein sequence ID" value="UXC19168.1"/>
    <property type="molecule type" value="Genomic_DNA"/>
</dbReference>
<name>A0ABY5ZZ16_9BURK</name>
<accession>A0ABY5ZZ16</accession>
<proteinExistence type="predicted"/>
<reference evidence="1" key="1">
    <citation type="submission" date="2022-09" db="EMBL/GenBank/DDBJ databases">
        <title>Bacterial diversity in gut of crayfish and pufferfish.</title>
        <authorList>
            <person name="Huang Y."/>
        </authorList>
    </citation>
    <scope>NUCLEOTIDE SEQUENCE</scope>
    <source>
        <strain evidence="1">PR12</strain>
    </source>
</reference>
<organism evidence="1 2">
    <name type="scientific">Comamonas squillarum</name>
    <dbReference type="NCBI Taxonomy" id="2977320"/>
    <lineage>
        <taxon>Bacteria</taxon>
        <taxon>Pseudomonadati</taxon>
        <taxon>Pseudomonadota</taxon>
        <taxon>Betaproteobacteria</taxon>
        <taxon>Burkholderiales</taxon>
        <taxon>Comamonadaceae</taxon>
        <taxon>Comamonas</taxon>
    </lineage>
</organism>
<dbReference type="RefSeq" id="WP_260719469.1">
    <property type="nucleotide sequence ID" value="NZ_CP104377.1"/>
</dbReference>
<evidence type="ECO:0000313" key="1">
    <source>
        <dbReference type="EMBL" id="UXC19168.1"/>
    </source>
</evidence>